<evidence type="ECO:0000313" key="5">
    <source>
        <dbReference type="EMBL" id="MDZ5764340.1"/>
    </source>
</evidence>
<accession>A0AAJ2WJR3</accession>
<dbReference type="GO" id="GO:0043138">
    <property type="term" value="F:3'-5' DNA helicase activity"/>
    <property type="evidence" value="ECO:0007669"/>
    <property type="project" value="TreeGrafter"/>
</dbReference>
<sequence>MAKVFGKLPLNFAEKEVVVALKGQAPADWLVIPGVRWAKRRGNGPVMDGEADVVVLVPNLGMLVVEVKGSREIRVTESGWQRLEAGRWLDLGRSPVEQATSNAHELKRLLCDANGWKDSFPGLFGWLVIYPNGHANVVPGLVDATTLATRQDMGRLQAKVKSALLAKGSECIGENFTVGVQEIAAKVLTSSEFRIVPADGAKEVSEDKDAIERLTHQQFSALKGLFELPSVAVVGPAGSGKTILAMWHLQSVIDAGGRGFYACYNKNLAESLRLKNPGLKEHIQSVDSFFGKTCPGVARGSGSLSEFFRTILPNAVFDQVSAWDDDEKFDVVIVDEAQDLSEDQLIALQAFKKNKGGWAAFMDKQQDLYKRNAEEHVDADVLYRLSHNCRNTVAINKATNACVGSEVASMPGMPNGVAVVVEKIGKQQMANRAFRFAKEWKESSNNSVAILSPRVMADSAMSGSWIGHGIGLTEDIGELQHPHKVLFSTVKGFKGIEADCVVVMDAISPEVGEIYFTLEDLYVACTRARTRLVILVSDEQSFAYFEQKLGKARLS</sequence>
<dbReference type="SUPFAM" id="SSF52540">
    <property type="entry name" value="P-loop containing nucleoside triphosphate hydrolases"/>
    <property type="match status" value="1"/>
</dbReference>
<evidence type="ECO:0000259" key="3">
    <source>
        <dbReference type="Pfam" id="PF09848"/>
    </source>
</evidence>
<comment type="caution">
    <text evidence="5">The sequence shown here is derived from an EMBL/GenBank/DDBJ whole genome shotgun (WGS) entry which is preliminary data.</text>
</comment>
<proteinExistence type="predicted"/>
<dbReference type="Proteomes" id="UP001288387">
    <property type="component" value="Unassembled WGS sequence"/>
</dbReference>
<dbReference type="Pfam" id="PF09848">
    <property type="entry name" value="SLFN-g3_helicase"/>
    <property type="match status" value="1"/>
</dbReference>
<gene>
    <name evidence="5" type="ORF">U4I38_07640</name>
</gene>
<feature type="domain" description="NERD" evidence="2">
    <location>
        <begin position="12"/>
        <end position="113"/>
    </location>
</feature>
<dbReference type="GO" id="GO:0003677">
    <property type="term" value="F:DNA binding"/>
    <property type="evidence" value="ECO:0007669"/>
    <property type="project" value="InterPro"/>
</dbReference>
<dbReference type="Pfam" id="PF13538">
    <property type="entry name" value="UvrD_C_2"/>
    <property type="match status" value="1"/>
</dbReference>
<organism evidence="5 6">
    <name type="scientific">Stenotrophomonas maltophilia</name>
    <name type="common">Pseudomonas maltophilia</name>
    <name type="synonym">Xanthomonas maltophilia</name>
    <dbReference type="NCBI Taxonomy" id="40324"/>
    <lineage>
        <taxon>Bacteria</taxon>
        <taxon>Pseudomonadati</taxon>
        <taxon>Pseudomonadota</taxon>
        <taxon>Gammaproteobacteria</taxon>
        <taxon>Lysobacterales</taxon>
        <taxon>Lysobacteraceae</taxon>
        <taxon>Stenotrophomonas</taxon>
        <taxon>Stenotrophomonas maltophilia group</taxon>
    </lineage>
</organism>
<protein>
    <recommendedName>
        <fullName evidence="1">DNA 3'-5' helicase II</fullName>
    </recommendedName>
</protein>
<dbReference type="GO" id="GO:0000725">
    <property type="term" value="P:recombinational repair"/>
    <property type="evidence" value="ECO:0007669"/>
    <property type="project" value="TreeGrafter"/>
</dbReference>
<dbReference type="InterPro" id="IPR027417">
    <property type="entry name" value="P-loop_NTPase"/>
</dbReference>
<dbReference type="PANTHER" id="PTHR11070">
    <property type="entry name" value="UVRD / RECB / PCRA DNA HELICASE FAMILY MEMBER"/>
    <property type="match status" value="1"/>
</dbReference>
<dbReference type="InterPro" id="IPR011528">
    <property type="entry name" value="NERD"/>
</dbReference>
<feature type="domain" description="UvrD-like helicase C-terminal" evidence="4">
    <location>
        <begin position="485"/>
        <end position="534"/>
    </location>
</feature>
<dbReference type="InterPro" id="IPR000212">
    <property type="entry name" value="DNA_helicase_UvrD/REP"/>
</dbReference>
<dbReference type="Pfam" id="PF08378">
    <property type="entry name" value="NERD"/>
    <property type="match status" value="1"/>
</dbReference>
<dbReference type="PANTHER" id="PTHR11070:SF2">
    <property type="entry name" value="ATP-DEPENDENT DNA HELICASE SRS2"/>
    <property type="match status" value="1"/>
</dbReference>
<dbReference type="RefSeq" id="WP_099551311.1">
    <property type="nucleotide sequence ID" value="NZ_JAKJQX010000025.1"/>
</dbReference>
<dbReference type="EMBL" id="JAXRVB010000006">
    <property type="protein sequence ID" value="MDZ5764340.1"/>
    <property type="molecule type" value="Genomic_DNA"/>
</dbReference>
<dbReference type="InterPro" id="IPR027785">
    <property type="entry name" value="UvrD-like_helicase_C"/>
</dbReference>
<evidence type="ECO:0000259" key="4">
    <source>
        <dbReference type="Pfam" id="PF13538"/>
    </source>
</evidence>
<evidence type="ECO:0000313" key="6">
    <source>
        <dbReference type="Proteomes" id="UP001288387"/>
    </source>
</evidence>
<name>A0AAJ2WJR3_STEMA</name>
<evidence type="ECO:0000256" key="1">
    <source>
        <dbReference type="ARBA" id="ARBA00034923"/>
    </source>
</evidence>
<dbReference type="AlphaFoldDB" id="A0AAJ2WJR3"/>
<feature type="domain" description="Schlafen group 3-like DNA/RNA helicase" evidence="3">
    <location>
        <begin position="232"/>
        <end position="347"/>
    </location>
</feature>
<reference evidence="5" key="1">
    <citation type="submission" date="2023-12" db="EMBL/GenBank/DDBJ databases">
        <title>'Antibacterial potential of Stenotrophomonas maltophilia cystic fibrosis isolates' (manuscript under preparation).</title>
        <authorList>
            <person name="Crisan C.V."/>
            <person name="Pettis M."/>
            <person name="Goldberg J.B."/>
        </authorList>
    </citation>
    <scope>NUCLEOTIDE SEQUENCE</scope>
    <source>
        <strain evidence="5">CCV129</strain>
    </source>
</reference>
<dbReference type="InterPro" id="IPR018647">
    <property type="entry name" value="SLFN_3-like_DNA/RNA_helicase"/>
</dbReference>
<evidence type="ECO:0000259" key="2">
    <source>
        <dbReference type="Pfam" id="PF08378"/>
    </source>
</evidence>
<dbReference type="Gene3D" id="3.40.50.300">
    <property type="entry name" value="P-loop containing nucleotide triphosphate hydrolases"/>
    <property type="match status" value="2"/>
</dbReference>
<dbReference type="GO" id="GO:0005524">
    <property type="term" value="F:ATP binding"/>
    <property type="evidence" value="ECO:0007669"/>
    <property type="project" value="InterPro"/>
</dbReference>